<keyword evidence="1" id="KW-0175">Coiled coil</keyword>
<keyword evidence="4" id="KW-1185">Reference proteome</keyword>
<dbReference type="AlphaFoldDB" id="A0A9W9ZKR2"/>
<feature type="region of interest" description="Disordered" evidence="2">
    <location>
        <begin position="319"/>
        <end position="346"/>
    </location>
</feature>
<accession>A0A9W9ZKR2</accession>
<feature type="coiled-coil region" evidence="1">
    <location>
        <begin position="58"/>
        <end position="92"/>
    </location>
</feature>
<proteinExistence type="predicted"/>
<comment type="caution">
    <text evidence="3">The sequence shown here is derived from an EMBL/GenBank/DDBJ whole genome shotgun (WGS) entry which is preliminary data.</text>
</comment>
<gene>
    <name evidence="3" type="ORF">OS493_030028</name>
</gene>
<feature type="region of interest" description="Disordered" evidence="2">
    <location>
        <begin position="209"/>
        <end position="243"/>
    </location>
</feature>
<protein>
    <submittedName>
        <fullName evidence="3">Uncharacterized protein</fullName>
    </submittedName>
</protein>
<evidence type="ECO:0000313" key="4">
    <source>
        <dbReference type="Proteomes" id="UP001163046"/>
    </source>
</evidence>
<name>A0A9W9ZKR2_9CNID</name>
<sequence>MDSCVSNIISVEELKELYKNISGDEATAEASCSRRLFSDGVCVADLPATNKHEPLEALHGARIMARQYEREKEHLAEKISALEALCNAKDKEIAYLKENLSAKDKEFIHLKEKVSELQHSGREKEVDFAKQIDTIDEDLRKAKKNIFDAEESFLKKEVEVKQLNNQLPLFNAEDYFDLQPSWFDTLSNNIGCLEIENYPVRAKDLVANKDDGSSRKTANPKFSKAAKAENSNQLKDRPTANFAGGTEVEKNFPVLRKDVESKKTNGHAFEQKTTVNPFSGKSYQLKQGTPLLMPVSNHNAAVTSQVDPNIPVFRKDVQPKLTTNGSSRNSSVNPFCKAAKGKDNEV</sequence>
<reference evidence="3" key="1">
    <citation type="submission" date="2023-01" db="EMBL/GenBank/DDBJ databases">
        <title>Genome assembly of the deep-sea coral Lophelia pertusa.</title>
        <authorList>
            <person name="Herrera S."/>
            <person name="Cordes E."/>
        </authorList>
    </citation>
    <scope>NUCLEOTIDE SEQUENCE</scope>
    <source>
        <strain evidence="3">USNM1676648</strain>
        <tissue evidence="3">Polyp</tissue>
    </source>
</reference>
<evidence type="ECO:0000256" key="1">
    <source>
        <dbReference type="SAM" id="Coils"/>
    </source>
</evidence>
<evidence type="ECO:0000256" key="2">
    <source>
        <dbReference type="SAM" id="MobiDB-lite"/>
    </source>
</evidence>
<evidence type="ECO:0000313" key="3">
    <source>
        <dbReference type="EMBL" id="KAJ7383225.1"/>
    </source>
</evidence>
<dbReference type="Proteomes" id="UP001163046">
    <property type="component" value="Unassembled WGS sequence"/>
</dbReference>
<feature type="compositionally biased region" description="Polar residues" evidence="2">
    <location>
        <begin position="320"/>
        <end position="333"/>
    </location>
</feature>
<dbReference type="EMBL" id="MU825904">
    <property type="protein sequence ID" value="KAJ7383225.1"/>
    <property type="molecule type" value="Genomic_DNA"/>
</dbReference>
<dbReference type="OrthoDB" id="10364149at2759"/>
<organism evidence="3 4">
    <name type="scientific">Desmophyllum pertusum</name>
    <dbReference type="NCBI Taxonomy" id="174260"/>
    <lineage>
        <taxon>Eukaryota</taxon>
        <taxon>Metazoa</taxon>
        <taxon>Cnidaria</taxon>
        <taxon>Anthozoa</taxon>
        <taxon>Hexacorallia</taxon>
        <taxon>Scleractinia</taxon>
        <taxon>Caryophylliina</taxon>
        <taxon>Caryophylliidae</taxon>
        <taxon>Desmophyllum</taxon>
    </lineage>
</organism>